<keyword evidence="1" id="KW-0732">Signal</keyword>
<sequence>MMVRVALRRMAFILSMVWVAAAPARAEWREASSPNFLVYADQSEGDIREFTDMLERYRSAMRYIYKLPEEATSPSNRLTVFVVRDANQVRKLMGTNNRYVLGFYQSRAGGSVAFVPRVDDNSQSDRVSQGEQILLHEYAHHFMFSVFAGSPPLWLQEGFAEFYSTAKFDSAGGVGLGLPADHRAAELALAQEVPLDMLLSTRKYRENASKRYDAFYGRSWLLFHYLTFSEARAGQMADYLQRINAGEGEEAAATQAFGDLGVLDKELGAYMKRRRLTYLNLGASKIASAPIAIRMLGKGEAAILPVMMRSKRGVNEETATEVLADAQKVAAQYPDDAFVLSALAEAEFDAGNDEAAIAAADKAIAKNPQAVGAMIQKIYALFRKAGDDDALWPKVRAAISAANRIENDNPIPLAYFFRSYAAEGKKPPEMAVQGLRKALQLAPYDTGNRLTLADYFIRTGDKQAAETTLAPLLNHPHDTQLAELARKLLDRGSAQAEPSSADDSSS</sequence>
<reference evidence="3 4" key="1">
    <citation type="journal article" date="1994" name="Int. J. Syst. Bacteriol.">
        <title>Phylogenetic positions of novel aerobic, bacteriochlorophyll a-containing bacteria and description of Roseococcus thiosulfatophilus gen. nov., sp. nov., Erythromicrobium ramosum gen. nov., sp. nov., and Erythrobacter litoralis sp. nov.</title>
        <authorList>
            <person name="Yurkov V."/>
            <person name="Stackebrandt E."/>
            <person name="Holmes A."/>
            <person name="Fuerst J.A."/>
            <person name="Hugenholtz P."/>
            <person name="Golecki J."/>
            <person name="Gad'on N."/>
            <person name="Gorlenko V.M."/>
            <person name="Kompantseva E.I."/>
            <person name="Drews G."/>
        </authorList>
    </citation>
    <scope>NUCLEOTIDE SEQUENCE [LARGE SCALE GENOMIC DNA]</scope>
    <source>
        <strain evidence="3 4">KR-99</strain>
    </source>
</reference>
<feature type="domain" description="DUF1570" evidence="2">
    <location>
        <begin position="148"/>
        <end position="242"/>
    </location>
</feature>
<dbReference type="InterPro" id="IPR011464">
    <property type="entry name" value="DUF1570"/>
</dbReference>
<name>A0A7V8U7V5_9SPHN</name>
<evidence type="ECO:0000259" key="2">
    <source>
        <dbReference type="Pfam" id="PF07607"/>
    </source>
</evidence>
<dbReference type="Gene3D" id="1.25.40.10">
    <property type="entry name" value="Tetratricopeptide repeat domain"/>
    <property type="match status" value="1"/>
</dbReference>
<proteinExistence type="predicted"/>
<dbReference type="Pfam" id="PF07607">
    <property type="entry name" value="DUF1570"/>
    <property type="match status" value="1"/>
</dbReference>
<dbReference type="RefSeq" id="WP_181266681.1">
    <property type="nucleotide sequence ID" value="NZ_BAAAGB010000002.1"/>
</dbReference>
<feature type="chain" id="PRO_5031472316" evidence="1">
    <location>
        <begin position="27"/>
        <end position="506"/>
    </location>
</feature>
<evidence type="ECO:0000256" key="1">
    <source>
        <dbReference type="SAM" id="SignalP"/>
    </source>
</evidence>
<accession>A0A7V8U7V5</accession>
<evidence type="ECO:0000313" key="3">
    <source>
        <dbReference type="EMBL" id="MBA1373715.1"/>
    </source>
</evidence>
<feature type="signal peptide" evidence="1">
    <location>
        <begin position="1"/>
        <end position="26"/>
    </location>
</feature>
<dbReference type="Proteomes" id="UP000589292">
    <property type="component" value="Unassembled WGS sequence"/>
</dbReference>
<comment type="caution">
    <text evidence="3">The sequence shown here is derived from an EMBL/GenBank/DDBJ whole genome shotgun (WGS) entry which is preliminary data.</text>
</comment>
<keyword evidence="4" id="KW-1185">Reference proteome</keyword>
<dbReference type="SUPFAM" id="SSF48452">
    <property type="entry name" value="TPR-like"/>
    <property type="match status" value="1"/>
</dbReference>
<dbReference type="AlphaFoldDB" id="A0A7V8U7V5"/>
<evidence type="ECO:0000313" key="4">
    <source>
        <dbReference type="Proteomes" id="UP000589292"/>
    </source>
</evidence>
<dbReference type="InterPro" id="IPR011990">
    <property type="entry name" value="TPR-like_helical_dom_sf"/>
</dbReference>
<organism evidence="3 4">
    <name type="scientific">Sphingomonas ursincola</name>
    <dbReference type="NCBI Taxonomy" id="56361"/>
    <lineage>
        <taxon>Bacteria</taxon>
        <taxon>Pseudomonadati</taxon>
        <taxon>Pseudomonadota</taxon>
        <taxon>Alphaproteobacteria</taxon>
        <taxon>Sphingomonadales</taxon>
        <taxon>Sphingomonadaceae</taxon>
        <taxon>Sphingomonas</taxon>
    </lineage>
</organism>
<dbReference type="EMBL" id="VDES01000001">
    <property type="protein sequence ID" value="MBA1373715.1"/>
    <property type="molecule type" value="Genomic_DNA"/>
</dbReference>
<gene>
    <name evidence="3" type="ORF">FG486_05145</name>
</gene>
<protein>
    <submittedName>
        <fullName evidence="3">Tetratricopeptide repeat protein</fullName>
    </submittedName>
</protein>